<dbReference type="PANTHER" id="PTHR30483">
    <property type="entry name" value="LEUCINE-SPECIFIC-BINDING PROTEIN"/>
    <property type="match status" value="1"/>
</dbReference>
<dbReference type="InterPro" id="IPR028082">
    <property type="entry name" value="Peripla_BP_I"/>
</dbReference>
<keyword evidence="4" id="KW-0029">Amino-acid transport</keyword>
<sequence>MGTFRRSRFLVMLLILALSLSLLAGCGQSQSKQESSGDASSQEAKPEETIKIGTIGPLTGNIATYGISTKNGVEIAVEEFNQNGGINGRPVKLISEDTRGDQTEAANAASKLIEQDKVVAIVGGVISSETLTAGPIANDAKVVMISSSSTAAGVPEIGDYIFRNCLSDEVQAVQLAEYAAKELGLKKFAIMYTNNDYGLSLKNAFEAKAKELAEVTAVETYNDGEKDFRAQLTKIKGTNPDALYIAGYYTEAAKIAQQAKEQGLNVQILGADGFYSPVLIELGGDAVEGAIFTAGFFTDDPSEKAQNFVKAYKEKFNAEPDMFAAQAYDAAMILLTALKNTNGEGGEALQKEMAKTKDFPGITGTTSFTETGDAIKNIIILKVENGKFTKLR</sequence>
<dbReference type="STRING" id="224999.GCA_001485475_01402"/>
<reference evidence="7" key="1">
    <citation type="journal article" date="2016" name="Genome Announc.">
        <title>Draft Genome Sequence of the Syntrophic Lactate-Degrading Bacterium Tepidanaerobacter syntrophicus JLT.</title>
        <authorList>
            <person name="Matsuura N."/>
            <person name="Ohashi A."/>
            <person name="Tourlousse D.M."/>
            <person name="Sekiguchi Y."/>
        </authorList>
    </citation>
    <scope>NUCLEOTIDE SEQUENCE [LARGE SCALE GENOMIC DNA]</scope>
    <source>
        <strain evidence="7">JL</strain>
    </source>
</reference>
<dbReference type="GO" id="GO:0006865">
    <property type="term" value="P:amino acid transport"/>
    <property type="evidence" value="ECO:0007669"/>
    <property type="project" value="UniProtKB-KW"/>
</dbReference>
<organism evidence="7">
    <name type="scientific">Tepidanaerobacter syntrophicus</name>
    <dbReference type="NCBI Taxonomy" id="224999"/>
    <lineage>
        <taxon>Bacteria</taxon>
        <taxon>Bacillati</taxon>
        <taxon>Bacillota</taxon>
        <taxon>Clostridia</taxon>
        <taxon>Thermosediminibacterales</taxon>
        <taxon>Tepidanaerobacteraceae</taxon>
        <taxon>Tepidanaerobacter</taxon>
    </lineage>
</organism>
<evidence type="ECO:0000313" key="8">
    <source>
        <dbReference type="Proteomes" id="UP000062160"/>
    </source>
</evidence>
<keyword evidence="8" id="KW-1185">Reference proteome</keyword>
<gene>
    <name evidence="7" type="ORF">TSYNT_7407</name>
</gene>
<protein>
    <submittedName>
        <fullName evidence="7">Branched-chain amino acid transport system substrate-binding protein</fullName>
    </submittedName>
</protein>
<evidence type="ECO:0000256" key="4">
    <source>
        <dbReference type="ARBA" id="ARBA00022970"/>
    </source>
</evidence>
<dbReference type="RefSeq" id="WP_059032774.1">
    <property type="nucleotide sequence ID" value="NZ_BSDN01000014.1"/>
</dbReference>
<feature type="chain" id="PRO_5039647240" evidence="5">
    <location>
        <begin position="25"/>
        <end position="392"/>
    </location>
</feature>
<evidence type="ECO:0000256" key="3">
    <source>
        <dbReference type="ARBA" id="ARBA00022729"/>
    </source>
</evidence>
<name>A0A0U9HFC0_9FIRM</name>
<comment type="similarity">
    <text evidence="1">Belongs to the leucine-binding protein family.</text>
</comment>
<feature type="signal peptide" evidence="5">
    <location>
        <begin position="1"/>
        <end position="24"/>
    </location>
</feature>
<dbReference type="SUPFAM" id="SSF53822">
    <property type="entry name" value="Periplasmic binding protein-like I"/>
    <property type="match status" value="1"/>
</dbReference>
<feature type="domain" description="Leucine-binding protein" evidence="6">
    <location>
        <begin position="49"/>
        <end position="386"/>
    </location>
</feature>
<dbReference type="CDD" id="cd06347">
    <property type="entry name" value="PBP1_ABC_LivK_ligand_binding-like"/>
    <property type="match status" value="1"/>
</dbReference>
<accession>A0A0U9HFC0</accession>
<evidence type="ECO:0000256" key="5">
    <source>
        <dbReference type="SAM" id="SignalP"/>
    </source>
</evidence>
<dbReference type="InterPro" id="IPR000709">
    <property type="entry name" value="Leu_Ile_Val-bd"/>
</dbReference>
<proteinExistence type="inferred from homology"/>
<dbReference type="OrthoDB" id="9783240at2"/>
<dbReference type="PANTHER" id="PTHR30483:SF6">
    <property type="entry name" value="PERIPLASMIC BINDING PROTEIN OF ABC TRANSPORTER FOR NATURAL AMINO ACIDS"/>
    <property type="match status" value="1"/>
</dbReference>
<dbReference type="PROSITE" id="PS51257">
    <property type="entry name" value="PROKAR_LIPOPROTEIN"/>
    <property type="match status" value="1"/>
</dbReference>
<evidence type="ECO:0000259" key="6">
    <source>
        <dbReference type="Pfam" id="PF13458"/>
    </source>
</evidence>
<dbReference type="Proteomes" id="UP000062160">
    <property type="component" value="Unassembled WGS sequence"/>
</dbReference>
<dbReference type="EMBL" id="DF977001">
    <property type="protein sequence ID" value="GAQ25386.1"/>
    <property type="molecule type" value="Genomic_DNA"/>
</dbReference>
<dbReference type="PRINTS" id="PR00337">
    <property type="entry name" value="LEUILEVALBP"/>
</dbReference>
<evidence type="ECO:0000256" key="1">
    <source>
        <dbReference type="ARBA" id="ARBA00010062"/>
    </source>
</evidence>
<dbReference type="AlphaFoldDB" id="A0A0U9HFC0"/>
<dbReference type="InterPro" id="IPR051010">
    <property type="entry name" value="BCAA_transport"/>
</dbReference>
<keyword evidence="2" id="KW-0813">Transport</keyword>
<evidence type="ECO:0000313" key="7">
    <source>
        <dbReference type="EMBL" id="GAQ25386.1"/>
    </source>
</evidence>
<dbReference type="Pfam" id="PF13458">
    <property type="entry name" value="Peripla_BP_6"/>
    <property type="match status" value="1"/>
</dbReference>
<dbReference type="InterPro" id="IPR028081">
    <property type="entry name" value="Leu-bd"/>
</dbReference>
<dbReference type="Gene3D" id="3.40.50.2300">
    <property type="match status" value="2"/>
</dbReference>
<evidence type="ECO:0000256" key="2">
    <source>
        <dbReference type="ARBA" id="ARBA00022448"/>
    </source>
</evidence>
<keyword evidence="3 5" id="KW-0732">Signal</keyword>